<keyword evidence="4" id="KW-1185">Reference proteome</keyword>
<dbReference type="Proteomes" id="UP001596135">
    <property type="component" value="Unassembled WGS sequence"/>
</dbReference>
<feature type="compositionally biased region" description="Low complexity" evidence="1">
    <location>
        <begin position="89"/>
        <end position="100"/>
    </location>
</feature>
<dbReference type="RefSeq" id="WP_379156951.1">
    <property type="nucleotide sequence ID" value="NZ_JBHSRJ010000006.1"/>
</dbReference>
<feature type="region of interest" description="Disordered" evidence="1">
    <location>
        <begin position="83"/>
        <end position="107"/>
    </location>
</feature>
<keyword evidence="2" id="KW-0472">Membrane</keyword>
<reference evidence="4" key="1">
    <citation type="journal article" date="2019" name="Int. J. Syst. Evol. Microbiol.">
        <title>The Global Catalogue of Microorganisms (GCM) 10K type strain sequencing project: providing services to taxonomists for standard genome sequencing and annotation.</title>
        <authorList>
            <consortium name="The Broad Institute Genomics Platform"/>
            <consortium name="The Broad Institute Genome Sequencing Center for Infectious Disease"/>
            <person name="Wu L."/>
            <person name="Ma J."/>
        </authorList>
    </citation>
    <scope>NUCLEOTIDE SEQUENCE [LARGE SCALE GENOMIC DNA]</scope>
    <source>
        <strain evidence="4">CCUG 54522</strain>
    </source>
</reference>
<keyword evidence="2" id="KW-0812">Transmembrane</keyword>
<dbReference type="EMBL" id="JBHSRJ010000006">
    <property type="protein sequence ID" value="MFC6044837.1"/>
    <property type="molecule type" value="Genomic_DNA"/>
</dbReference>
<gene>
    <name evidence="3" type="ORF">ACFPYL_17235</name>
</gene>
<protein>
    <submittedName>
        <fullName evidence="3">Uncharacterized protein</fullName>
    </submittedName>
</protein>
<name>A0ABW1LNT4_9ACTN</name>
<comment type="caution">
    <text evidence="3">The sequence shown here is derived from an EMBL/GenBank/DDBJ whole genome shotgun (WGS) entry which is preliminary data.</text>
</comment>
<sequence>MTDLDQLTDRLRELGQRAPYPAPDPGGDIRRGRAALRRSHVRRAAGVTTALAAVGVAAASLAGPMWPGSDETGLQPADRATVAIPTPNSTASSSGSSSAANKCKIPRTPEGRIAMTPAEASALTTYREAAAAVLDPSGKHLDRREIKRSESMQPAWTCDPKTGLRLIALGTTIGWRGGGGLGSVRVEVASAEKHEPLQVVLNHSDWVTYRGQLPAGVRSARVANDNEDGGHAVVAERSDGLTIALEVAGVWSNNVAPGSPAATDLPGIGALLTLAASPQLTFPES</sequence>
<feature type="transmembrane region" description="Helical" evidence="2">
    <location>
        <begin position="44"/>
        <end position="66"/>
    </location>
</feature>
<evidence type="ECO:0000313" key="4">
    <source>
        <dbReference type="Proteomes" id="UP001596135"/>
    </source>
</evidence>
<accession>A0ABW1LNT4</accession>
<evidence type="ECO:0000313" key="3">
    <source>
        <dbReference type="EMBL" id="MFC6044837.1"/>
    </source>
</evidence>
<feature type="region of interest" description="Disordered" evidence="1">
    <location>
        <begin position="1"/>
        <end position="33"/>
    </location>
</feature>
<organism evidence="3 4">
    <name type="scientific">Nocardioides hankookensis</name>
    <dbReference type="NCBI Taxonomy" id="443157"/>
    <lineage>
        <taxon>Bacteria</taxon>
        <taxon>Bacillati</taxon>
        <taxon>Actinomycetota</taxon>
        <taxon>Actinomycetes</taxon>
        <taxon>Propionibacteriales</taxon>
        <taxon>Nocardioidaceae</taxon>
        <taxon>Nocardioides</taxon>
    </lineage>
</organism>
<evidence type="ECO:0000256" key="2">
    <source>
        <dbReference type="SAM" id="Phobius"/>
    </source>
</evidence>
<evidence type="ECO:0000256" key="1">
    <source>
        <dbReference type="SAM" id="MobiDB-lite"/>
    </source>
</evidence>
<proteinExistence type="predicted"/>
<keyword evidence="2" id="KW-1133">Transmembrane helix</keyword>